<reference evidence="1" key="1">
    <citation type="submission" date="2016-01" db="EMBL/GenBank/DDBJ databases">
        <authorList>
            <person name="Regsiter A."/>
            <person name="william w."/>
        </authorList>
    </citation>
    <scope>NUCLEOTIDE SEQUENCE</scope>
    <source>
        <strain evidence="1">NCPPB 1641</strain>
    </source>
</reference>
<organism evidence="1 2">
    <name type="scientific">Agrobacterium deltaense NCPPB 1641</name>
    <dbReference type="NCBI Taxonomy" id="1183425"/>
    <lineage>
        <taxon>Bacteria</taxon>
        <taxon>Pseudomonadati</taxon>
        <taxon>Pseudomonadota</taxon>
        <taxon>Alphaproteobacteria</taxon>
        <taxon>Hyphomicrobiales</taxon>
        <taxon>Rhizobiaceae</taxon>
        <taxon>Rhizobium/Agrobacterium group</taxon>
        <taxon>Agrobacterium</taxon>
    </lineage>
</organism>
<gene>
    <name evidence="1" type="ORF">AGR7A_pAt20134</name>
</gene>
<sequence length="147" mass="16103">MSNTISFSGAGSHERVEDRFLINHATVAQAVYAPDAEEHRKIISHGNIWAINVVNAQYVAGASVRTGQVAIPTTMDTGRYITLEDGYDPARDLYPVNEKNMTSGQIVVVLDPDNVHPLGKLTRMLVEGVAYVNEDAYNDMLAAIDKE</sequence>
<dbReference type="EMBL" id="FCNP01000049">
    <property type="protein sequence ID" value="CVI63196.1"/>
    <property type="molecule type" value="Genomic_DNA"/>
</dbReference>
<keyword evidence="2" id="KW-1185">Reference proteome</keyword>
<dbReference type="RefSeq" id="WP_137396197.1">
    <property type="nucleotide sequence ID" value="NZ_LT009777.1"/>
</dbReference>
<comment type="caution">
    <text evidence="1">The sequence shown here is derived from an EMBL/GenBank/DDBJ whole genome shotgun (WGS) entry which is preliminary data.</text>
</comment>
<dbReference type="AlphaFoldDB" id="A0A1S7U8D0"/>
<dbReference type="Proteomes" id="UP000192140">
    <property type="component" value="Unassembled WGS sequence"/>
</dbReference>
<evidence type="ECO:0000313" key="1">
    <source>
        <dbReference type="EMBL" id="CVI63196.1"/>
    </source>
</evidence>
<protein>
    <submittedName>
        <fullName evidence="1">Uncharacterized protein</fullName>
    </submittedName>
</protein>
<evidence type="ECO:0000313" key="2">
    <source>
        <dbReference type="Proteomes" id="UP000192140"/>
    </source>
</evidence>
<name>A0A1S7U8D0_9HYPH</name>
<proteinExistence type="predicted"/>
<accession>A0A1S7U8D0</accession>